<evidence type="ECO:0000256" key="9">
    <source>
        <dbReference type="SAM" id="Phobius"/>
    </source>
</evidence>
<feature type="compositionally biased region" description="Basic and acidic residues" evidence="8">
    <location>
        <begin position="1"/>
        <end position="16"/>
    </location>
</feature>
<dbReference type="InterPro" id="IPR004853">
    <property type="entry name" value="Sugar_P_trans_dom"/>
</dbReference>
<evidence type="ECO:0000256" key="8">
    <source>
        <dbReference type="SAM" id="MobiDB-lite"/>
    </source>
</evidence>
<evidence type="ECO:0000313" key="12">
    <source>
        <dbReference type="Proteomes" id="UP000698800"/>
    </source>
</evidence>
<dbReference type="OrthoDB" id="6418713at2759"/>
<sequence length="410" mass="45246">MGIEEKVRSSQDEIRSPQEPPQVLPVVNPAAERSTAQRSSLPAAFYVVIWITMSSSVILFNKWILDSANFPIILTTWHLLFATIATQLLARTTTLLDGRKTVKMTGRVYLRAIVPIGLCFSLSLICGNLTYLYLSVAFIQMLKATTPVAVLLAGWLLGADSINMKLLFNVSFIVIGVVIASFGEIKFHLIGFLFQCGGIAFEATRLVMVQKLLNGSEYKMDPLVSLYYFAPVCTIMNFCVSLVFEVPRVHMSDFLNLGLGTLFANALVAFLLNVSAVFLIGKTSSLVLTLCGVLKDVLLVLASILIWGTTITGLQVFGYSIALGGLVHYKLGGEKLKEFFRERSMAWSEYGNRRPVVRRILVFTTVCLGFFILTIALSNTRYYDYVTAEDEKQPKDAAGFFGSLWGGNGS</sequence>
<keyword evidence="5 9" id="KW-0812">Transmembrane</keyword>
<dbReference type="InterPro" id="IPR050186">
    <property type="entry name" value="TPT_transporter"/>
</dbReference>
<feature type="transmembrane region" description="Helical" evidence="9">
    <location>
        <begin position="225"/>
        <end position="244"/>
    </location>
</feature>
<dbReference type="GO" id="GO:0005789">
    <property type="term" value="C:endoplasmic reticulum membrane"/>
    <property type="evidence" value="ECO:0007669"/>
    <property type="project" value="UniProtKB-SubCell"/>
</dbReference>
<evidence type="ECO:0000256" key="2">
    <source>
        <dbReference type="ARBA" id="ARBA00004477"/>
    </source>
</evidence>
<feature type="region of interest" description="Disordered" evidence="8">
    <location>
        <begin position="1"/>
        <end position="25"/>
    </location>
</feature>
<feature type="transmembrane region" description="Helical" evidence="9">
    <location>
        <begin position="109"/>
        <end position="131"/>
    </location>
</feature>
<keyword evidence="6 9" id="KW-1133">Transmembrane helix</keyword>
<evidence type="ECO:0000256" key="1">
    <source>
        <dbReference type="ARBA" id="ARBA00003420"/>
    </source>
</evidence>
<keyword evidence="12" id="KW-1185">Reference proteome</keyword>
<comment type="similarity">
    <text evidence="3">Belongs to the TPT transporter family. SLC35D subfamily.</text>
</comment>
<feature type="transmembrane region" description="Helical" evidence="9">
    <location>
        <begin position="189"/>
        <end position="213"/>
    </location>
</feature>
<evidence type="ECO:0000256" key="3">
    <source>
        <dbReference type="ARBA" id="ARBA00010425"/>
    </source>
</evidence>
<evidence type="ECO:0000256" key="7">
    <source>
        <dbReference type="ARBA" id="ARBA00023136"/>
    </source>
</evidence>
<keyword evidence="7 9" id="KW-0472">Membrane</keyword>
<dbReference type="Proteomes" id="UP000698800">
    <property type="component" value="Unassembled WGS sequence"/>
</dbReference>
<proteinExistence type="inferred from homology"/>
<protein>
    <recommendedName>
        <fullName evidence="10">Sugar phosphate transporter domain-containing protein</fullName>
    </recommendedName>
</protein>
<evidence type="ECO:0000259" key="10">
    <source>
        <dbReference type="Pfam" id="PF03151"/>
    </source>
</evidence>
<comment type="subcellular location">
    <subcellularLocation>
        <location evidence="2">Endoplasmic reticulum membrane</location>
        <topology evidence="2">Multi-pass membrane protein</topology>
    </subcellularLocation>
</comment>
<comment type="subunit">
    <text evidence="4">Homooligomer.</text>
</comment>
<reference evidence="11" key="1">
    <citation type="submission" date="2021-03" db="EMBL/GenBank/DDBJ databases">
        <title>Comparative genomics and phylogenomic investigation of the class Geoglossomycetes provide insights into ecological specialization and systematics.</title>
        <authorList>
            <person name="Melie T."/>
            <person name="Pirro S."/>
            <person name="Miller A.N."/>
            <person name="Quandt A."/>
        </authorList>
    </citation>
    <scope>NUCLEOTIDE SEQUENCE</scope>
    <source>
        <strain evidence="11">GBOQ0MN5Z8</strain>
    </source>
</reference>
<evidence type="ECO:0000313" key="11">
    <source>
        <dbReference type="EMBL" id="KAH0542800.1"/>
    </source>
</evidence>
<comment type="caution">
    <text evidence="11">The sequence shown here is derived from an EMBL/GenBank/DDBJ whole genome shotgun (WGS) entry which is preliminary data.</text>
</comment>
<feature type="transmembrane region" description="Helical" evidence="9">
    <location>
        <begin position="166"/>
        <end position="183"/>
    </location>
</feature>
<dbReference type="PANTHER" id="PTHR11132">
    <property type="entry name" value="SOLUTE CARRIER FAMILY 35"/>
    <property type="match status" value="1"/>
</dbReference>
<evidence type="ECO:0000256" key="4">
    <source>
        <dbReference type="ARBA" id="ARBA00011182"/>
    </source>
</evidence>
<dbReference type="Pfam" id="PF03151">
    <property type="entry name" value="TPT"/>
    <property type="match status" value="1"/>
</dbReference>
<organism evidence="11 12">
    <name type="scientific">Glutinoglossum americanum</name>
    <dbReference type="NCBI Taxonomy" id="1670608"/>
    <lineage>
        <taxon>Eukaryota</taxon>
        <taxon>Fungi</taxon>
        <taxon>Dikarya</taxon>
        <taxon>Ascomycota</taxon>
        <taxon>Pezizomycotina</taxon>
        <taxon>Geoglossomycetes</taxon>
        <taxon>Geoglossales</taxon>
        <taxon>Geoglossaceae</taxon>
        <taxon>Glutinoglossum</taxon>
    </lineage>
</organism>
<accession>A0A9P8L464</accession>
<evidence type="ECO:0000256" key="5">
    <source>
        <dbReference type="ARBA" id="ARBA00022692"/>
    </source>
</evidence>
<name>A0A9P8L464_9PEZI</name>
<evidence type="ECO:0000256" key="6">
    <source>
        <dbReference type="ARBA" id="ARBA00022989"/>
    </source>
</evidence>
<dbReference type="EMBL" id="JAGHQL010000046">
    <property type="protein sequence ID" value="KAH0542800.1"/>
    <property type="molecule type" value="Genomic_DNA"/>
</dbReference>
<feature type="transmembrane region" description="Helical" evidence="9">
    <location>
        <begin position="360"/>
        <end position="377"/>
    </location>
</feature>
<dbReference type="AlphaFoldDB" id="A0A9P8L464"/>
<feature type="transmembrane region" description="Helical" evidence="9">
    <location>
        <begin position="256"/>
        <end position="279"/>
    </location>
</feature>
<feature type="transmembrane region" description="Helical" evidence="9">
    <location>
        <begin position="137"/>
        <end position="159"/>
    </location>
</feature>
<feature type="transmembrane region" description="Helical" evidence="9">
    <location>
        <begin position="43"/>
        <end position="64"/>
    </location>
</feature>
<gene>
    <name evidence="11" type="ORF">FGG08_002848</name>
</gene>
<comment type="function">
    <text evidence="1">Involved in the import of GDP-mannose from the cytoplasm into the Golgi lumen.</text>
</comment>
<feature type="transmembrane region" description="Helical" evidence="9">
    <location>
        <begin position="70"/>
        <end position="89"/>
    </location>
</feature>
<feature type="domain" description="Sugar phosphate transporter" evidence="10">
    <location>
        <begin position="44"/>
        <end position="329"/>
    </location>
</feature>